<dbReference type="OrthoDB" id="2015992at2759"/>
<feature type="binding site" evidence="6">
    <location>
        <begin position="142"/>
        <end position="150"/>
    </location>
    <ligand>
        <name>ATP</name>
        <dbReference type="ChEBI" id="CHEBI:30616"/>
    </ligand>
</feature>
<protein>
    <recommendedName>
        <fullName evidence="5 7">5-formyltetrahydrofolate cyclo-ligase</fullName>
        <ecNumber evidence="5 7">6.3.3.2</ecNumber>
    </recommendedName>
</protein>
<organism evidence="8 9">
    <name type="scientific">Galdieria partita</name>
    <dbReference type="NCBI Taxonomy" id="83374"/>
    <lineage>
        <taxon>Eukaryota</taxon>
        <taxon>Rhodophyta</taxon>
        <taxon>Bangiophyceae</taxon>
        <taxon>Galdieriales</taxon>
        <taxon>Galdieriaceae</taxon>
        <taxon>Galdieria</taxon>
    </lineage>
</organism>
<dbReference type="EMBL" id="BQMJ01000008">
    <property type="protein sequence ID" value="GJQ09358.1"/>
    <property type="molecule type" value="Genomic_DNA"/>
</dbReference>
<dbReference type="PANTHER" id="PTHR23407">
    <property type="entry name" value="ATPASE INHIBITOR/5-FORMYLTETRAHYDROFOLATE CYCLO-LIGASE"/>
    <property type="match status" value="1"/>
</dbReference>
<dbReference type="SUPFAM" id="SSF100950">
    <property type="entry name" value="NagB/RpiA/CoA transferase-like"/>
    <property type="match status" value="1"/>
</dbReference>
<dbReference type="GO" id="GO:0005524">
    <property type="term" value="F:ATP binding"/>
    <property type="evidence" value="ECO:0007669"/>
    <property type="project" value="UniProtKB-KW"/>
</dbReference>
<dbReference type="InterPro" id="IPR024185">
    <property type="entry name" value="FTHF_cligase-like_sf"/>
</dbReference>
<dbReference type="GO" id="GO:0005739">
    <property type="term" value="C:mitochondrion"/>
    <property type="evidence" value="ECO:0007669"/>
    <property type="project" value="TreeGrafter"/>
</dbReference>
<evidence type="ECO:0000313" key="8">
    <source>
        <dbReference type="EMBL" id="GJQ09358.1"/>
    </source>
</evidence>
<comment type="cofactor">
    <cofactor evidence="7">
        <name>Mg(2+)</name>
        <dbReference type="ChEBI" id="CHEBI:18420"/>
    </cofactor>
</comment>
<evidence type="ECO:0000256" key="3">
    <source>
        <dbReference type="ARBA" id="ARBA00022840"/>
    </source>
</evidence>
<dbReference type="InterPro" id="IPR002698">
    <property type="entry name" value="FTHF_cligase"/>
</dbReference>
<evidence type="ECO:0000256" key="6">
    <source>
        <dbReference type="PIRSR" id="PIRSR006806-1"/>
    </source>
</evidence>
<dbReference type="Pfam" id="PF01812">
    <property type="entry name" value="5-FTHF_cyc-lig"/>
    <property type="match status" value="1"/>
</dbReference>
<feature type="binding site" evidence="6">
    <location>
        <position position="60"/>
    </location>
    <ligand>
        <name>substrate</name>
    </ligand>
</feature>
<comment type="caution">
    <text evidence="8">The sequence shown here is derived from an EMBL/GenBank/DDBJ whole genome shotgun (WGS) entry which is preliminary data.</text>
</comment>
<dbReference type="PANTHER" id="PTHR23407:SF1">
    <property type="entry name" value="5-FORMYLTETRAHYDROFOLATE CYCLO-LIGASE"/>
    <property type="match status" value="1"/>
</dbReference>
<evidence type="ECO:0000256" key="2">
    <source>
        <dbReference type="ARBA" id="ARBA00022741"/>
    </source>
</evidence>
<dbReference type="NCBIfam" id="TIGR02727">
    <property type="entry name" value="MTHFS_bact"/>
    <property type="match status" value="1"/>
</dbReference>
<evidence type="ECO:0000256" key="5">
    <source>
        <dbReference type="ARBA" id="ARBA00038966"/>
    </source>
</evidence>
<evidence type="ECO:0000256" key="4">
    <source>
        <dbReference type="ARBA" id="ARBA00036539"/>
    </source>
</evidence>
<dbReference type="EC" id="6.3.3.2" evidence="5 7"/>
<keyword evidence="9" id="KW-1185">Reference proteome</keyword>
<name>A0A9C7PRK6_9RHOD</name>
<accession>A0A9C7PRK6</accession>
<evidence type="ECO:0000256" key="7">
    <source>
        <dbReference type="RuleBase" id="RU361279"/>
    </source>
</evidence>
<keyword evidence="3 6" id="KW-0067">ATP-binding</keyword>
<reference evidence="8" key="2">
    <citation type="submission" date="2022-01" db="EMBL/GenBank/DDBJ databases">
        <authorList>
            <person name="Hirooka S."/>
            <person name="Miyagishima S.Y."/>
        </authorList>
    </citation>
    <scope>NUCLEOTIDE SEQUENCE</scope>
    <source>
        <strain evidence="8">NBRC 102759</strain>
    </source>
</reference>
<dbReference type="GO" id="GO:0030272">
    <property type="term" value="F:5-formyltetrahydrofolate cyclo-ligase activity"/>
    <property type="evidence" value="ECO:0007669"/>
    <property type="project" value="UniProtKB-EC"/>
</dbReference>
<dbReference type="Proteomes" id="UP001061958">
    <property type="component" value="Unassembled WGS sequence"/>
</dbReference>
<evidence type="ECO:0000313" key="9">
    <source>
        <dbReference type="Proteomes" id="UP001061958"/>
    </source>
</evidence>
<keyword evidence="7" id="KW-0479">Metal-binding</keyword>
<sequence length="202" mass="23152">MQSSLLILKRELRKKTREKLRQLSDEVVLMESKVVTEQLANWTPFQQARSVACYVSFSKEVNTSEILRLLLESQKQCFLPRIQENDTLAFYQADSLEQVFSWKPNRWGIREPPVTQPELCLERDNLDLVVVPGLAFDTMGHRLGRGKGYYDRFIFKCKQIAKQRGIQPPLFVGVALSASMVEKVPVAEQDQTMDVVFSPISG</sequence>
<dbReference type="InterPro" id="IPR037171">
    <property type="entry name" value="NagB/RpiA_transferase-like"/>
</dbReference>
<dbReference type="AlphaFoldDB" id="A0A9C7PRK6"/>
<dbReference type="GO" id="GO:0035999">
    <property type="term" value="P:tetrahydrofolate interconversion"/>
    <property type="evidence" value="ECO:0007669"/>
    <property type="project" value="TreeGrafter"/>
</dbReference>
<comment type="similarity">
    <text evidence="1 7">Belongs to the 5-formyltetrahydrofolate cyclo-ligase family.</text>
</comment>
<dbReference type="PIRSF" id="PIRSF006806">
    <property type="entry name" value="FTHF_cligase"/>
    <property type="match status" value="1"/>
</dbReference>
<dbReference type="GO" id="GO:0009396">
    <property type="term" value="P:folic acid-containing compound biosynthetic process"/>
    <property type="evidence" value="ECO:0007669"/>
    <property type="project" value="TreeGrafter"/>
</dbReference>
<keyword evidence="7" id="KW-0460">Magnesium</keyword>
<feature type="binding site" evidence="6">
    <location>
        <begin position="9"/>
        <end position="13"/>
    </location>
    <ligand>
        <name>ATP</name>
        <dbReference type="ChEBI" id="CHEBI:30616"/>
    </ligand>
</feature>
<keyword evidence="2 6" id="KW-0547">Nucleotide-binding</keyword>
<evidence type="ECO:0000256" key="1">
    <source>
        <dbReference type="ARBA" id="ARBA00010638"/>
    </source>
</evidence>
<dbReference type="Gene3D" id="3.40.50.10420">
    <property type="entry name" value="NagB/RpiA/CoA transferase-like"/>
    <property type="match status" value="1"/>
</dbReference>
<proteinExistence type="inferred from homology"/>
<reference evidence="8" key="1">
    <citation type="journal article" date="2022" name="Proc. Natl. Acad. Sci. U.S.A.">
        <title>Life cycle and functional genomics of the unicellular red alga Galdieria for elucidating algal and plant evolution and industrial use.</title>
        <authorList>
            <person name="Hirooka S."/>
            <person name="Itabashi T."/>
            <person name="Ichinose T.M."/>
            <person name="Onuma R."/>
            <person name="Fujiwara T."/>
            <person name="Yamashita S."/>
            <person name="Jong L.W."/>
            <person name="Tomita R."/>
            <person name="Iwane A.H."/>
            <person name="Miyagishima S.Y."/>
        </authorList>
    </citation>
    <scope>NUCLEOTIDE SEQUENCE</scope>
    <source>
        <strain evidence="8">NBRC 102759</strain>
    </source>
</reference>
<comment type="catalytic activity">
    <reaction evidence="4 7">
        <text>(6S)-5-formyl-5,6,7,8-tetrahydrofolate + ATP = (6R)-5,10-methenyltetrahydrofolate + ADP + phosphate</text>
        <dbReference type="Rhea" id="RHEA:10488"/>
        <dbReference type="ChEBI" id="CHEBI:30616"/>
        <dbReference type="ChEBI" id="CHEBI:43474"/>
        <dbReference type="ChEBI" id="CHEBI:57455"/>
        <dbReference type="ChEBI" id="CHEBI:57457"/>
        <dbReference type="ChEBI" id="CHEBI:456216"/>
        <dbReference type="EC" id="6.3.3.2"/>
    </reaction>
</comment>
<gene>
    <name evidence="8" type="ORF">GpartN1_g1149.t1</name>
</gene>
<feature type="binding site" evidence="6">
    <location>
        <position position="55"/>
    </location>
    <ligand>
        <name>substrate</name>
    </ligand>
</feature>
<dbReference type="GO" id="GO:0046872">
    <property type="term" value="F:metal ion binding"/>
    <property type="evidence" value="ECO:0007669"/>
    <property type="project" value="UniProtKB-KW"/>
</dbReference>